<sequence>LRKQTKLFLINAELQDNTYLTWRVSIYSFMFLFPCNAPNLLSRQMQHFHLSSSYGYAGAGMAVRNCNVRQSCYLYDILYDTYAGLCLVVAAYSFGLVERRQHHFPLTS</sequence>
<proteinExistence type="predicted"/>
<organism evidence="2 3">
    <name type="scientific">Trichomalopsis sarcophagae</name>
    <dbReference type="NCBI Taxonomy" id="543379"/>
    <lineage>
        <taxon>Eukaryota</taxon>
        <taxon>Metazoa</taxon>
        <taxon>Ecdysozoa</taxon>
        <taxon>Arthropoda</taxon>
        <taxon>Hexapoda</taxon>
        <taxon>Insecta</taxon>
        <taxon>Pterygota</taxon>
        <taxon>Neoptera</taxon>
        <taxon>Endopterygota</taxon>
        <taxon>Hymenoptera</taxon>
        <taxon>Apocrita</taxon>
        <taxon>Proctotrupomorpha</taxon>
        <taxon>Chalcidoidea</taxon>
        <taxon>Pteromalidae</taxon>
        <taxon>Pteromalinae</taxon>
        <taxon>Trichomalopsis</taxon>
    </lineage>
</organism>
<feature type="transmembrane region" description="Helical" evidence="1">
    <location>
        <begin position="20"/>
        <end position="41"/>
    </location>
</feature>
<keyword evidence="1" id="KW-1133">Transmembrane helix</keyword>
<evidence type="ECO:0000313" key="2">
    <source>
        <dbReference type="EMBL" id="OXU22878.1"/>
    </source>
</evidence>
<reference evidence="2 3" key="1">
    <citation type="journal article" date="2017" name="Curr. Biol.">
        <title>The Evolution of Venom by Co-option of Single-Copy Genes.</title>
        <authorList>
            <person name="Martinson E.O."/>
            <person name="Mrinalini"/>
            <person name="Kelkar Y.D."/>
            <person name="Chang C.H."/>
            <person name="Werren J.H."/>
        </authorList>
    </citation>
    <scope>NUCLEOTIDE SEQUENCE [LARGE SCALE GENOMIC DNA]</scope>
    <source>
        <strain evidence="2 3">Alberta</strain>
        <tissue evidence="2">Whole body</tissue>
    </source>
</reference>
<keyword evidence="1" id="KW-0472">Membrane</keyword>
<feature type="non-terminal residue" evidence="2">
    <location>
        <position position="1"/>
    </location>
</feature>
<dbReference type="AlphaFoldDB" id="A0A232EX08"/>
<protein>
    <submittedName>
        <fullName evidence="2">Uncharacterized protein</fullName>
    </submittedName>
</protein>
<dbReference type="EMBL" id="NNAY01001803">
    <property type="protein sequence ID" value="OXU22878.1"/>
    <property type="molecule type" value="Genomic_DNA"/>
</dbReference>
<keyword evidence="3" id="KW-1185">Reference proteome</keyword>
<gene>
    <name evidence="2" type="ORF">TSAR_010197</name>
</gene>
<keyword evidence="1" id="KW-0812">Transmembrane</keyword>
<accession>A0A232EX08</accession>
<comment type="caution">
    <text evidence="2">The sequence shown here is derived from an EMBL/GenBank/DDBJ whole genome shotgun (WGS) entry which is preliminary data.</text>
</comment>
<name>A0A232EX08_9HYME</name>
<dbReference type="Proteomes" id="UP000215335">
    <property type="component" value="Unassembled WGS sequence"/>
</dbReference>
<evidence type="ECO:0000256" key="1">
    <source>
        <dbReference type="SAM" id="Phobius"/>
    </source>
</evidence>
<evidence type="ECO:0000313" key="3">
    <source>
        <dbReference type="Proteomes" id="UP000215335"/>
    </source>
</evidence>